<comment type="caution">
    <text evidence="2">The sequence shown here is derived from an EMBL/GenBank/DDBJ whole genome shotgun (WGS) entry which is preliminary data.</text>
</comment>
<reference evidence="2 3" key="1">
    <citation type="journal article" date="2015" name="Genome Biol.">
        <title>Comparative genomics of Steinernema reveals deeply conserved gene regulatory networks.</title>
        <authorList>
            <person name="Dillman A.R."/>
            <person name="Macchietto M."/>
            <person name="Porter C.F."/>
            <person name="Rogers A."/>
            <person name="Williams B."/>
            <person name="Antoshechkin I."/>
            <person name="Lee M.M."/>
            <person name="Goodwin Z."/>
            <person name="Lu X."/>
            <person name="Lewis E.E."/>
            <person name="Goodrich-Blair H."/>
            <person name="Stock S.P."/>
            <person name="Adams B.J."/>
            <person name="Sternberg P.W."/>
            <person name="Mortazavi A."/>
        </authorList>
    </citation>
    <scope>NUCLEOTIDE SEQUENCE [LARGE SCALE GENOMIC DNA]</scope>
    <source>
        <strain evidence="2 3">ALL</strain>
    </source>
</reference>
<feature type="compositionally biased region" description="Basic and acidic residues" evidence="1">
    <location>
        <begin position="158"/>
        <end position="168"/>
    </location>
</feature>
<keyword evidence="3" id="KW-1185">Reference proteome</keyword>
<dbReference type="Proteomes" id="UP000298663">
    <property type="component" value="Unassembled WGS sequence"/>
</dbReference>
<evidence type="ECO:0000313" key="3">
    <source>
        <dbReference type="Proteomes" id="UP000298663"/>
    </source>
</evidence>
<sequence>MRDPNCIARFGRVYICSSTPSSFSISRMKIFSPKPRGFVKSIFISMGNAVAQFTNSSSRKGIPKRLSLPAFSPIVASYAVIPAQVSVADVHQLRIQLGDQRRAASVLELSPVARIAAEELIGAASHKENAAVGVVRLLGPMQATPTARCEPQDTSDGIVEHSEGRADDVSDASLPLHH</sequence>
<evidence type="ECO:0000313" key="2">
    <source>
        <dbReference type="EMBL" id="TKR80165.1"/>
    </source>
</evidence>
<accession>A0A4V6XW72</accession>
<dbReference type="EMBL" id="AZBU02000004">
    <property type="protein sequence ID" value="TKR80165.1"/>
    <property type="molecule type" value="Genomic_DNA"/>
</dbReference>
<proteinExistence type="predicted"/>
<protein>
    <submittedName>
        <fullName evidence="2">Uncharacterized protein</fullName>
    </submittedName>
</protein>
<name>A0A4V6XW72_STECR</name>
<organism evidence="2 3">
    <name type="scientific">Steinernema carpocapsae</name>
    <name type="common">Entomopathogenic nematode</name>
    <dbReference type="NCBI Taxonomy" id="34508"/>
    <lineage>
        <taxon>Eukaryota</taxon>
        <taxon>Metazoa</taxon>
        <taxon>Ecdysozoa</taxon>
        <taxon>Nematoda</taxon>
        <taxon>Chromadorea</taxon>
        <taxon>Rhabditida</taxon>
        <taxon>Tylenchina</taxon>
        <taxon>Panagrolaimomorpha</taxon>
        <taxon>Strongyloidoidea</taxon>
        <taxon>Steinernematidae</taxon>
        <taxon>Steinernema</taxon>
    </lineage>
</organism>
<gene>
    <name evidence="2" type="ORF">L596_014285</name>
</gene>
<reference evidence="2 3" key="2">
    <citation type="journal article" date="2019" name="G3 (Bethesda)">
        <title>Hybrid Assembly of the Genome of the Entomopathogenic Nematode Steinernema carpocapsae Identifies the X-Chromosome.</title>
        <authorList>
            <person name="Serra L."/>
            <person name="Macchietto M."/>
            <person name="Macias-Munoz A."/>
            <person name="McGill C.J."/>
            <person name="Rodriguez I.M."/>
            <person name="Rodriguez B."/>
            <person name="Murad R."/>
            <person name="Mortazavi A."/>
        </authorList>
    </citation>
    <scope>NUCLEOTIDE SEQUENCE [LARGE SCALE GENOMIC DNA]</scope>
    <source>
        <strain evidence="2 3">ALL</strain>
    </source>
</reference>
<feature type="region of interest" description="Disordered" evidence="1">
    <location>
        <begin position="144"/>
        <end position="178"/>
    </location>
</feature>
<dbReference type="AlphaFoldDB" id="A0A4V6XW72"/>
<evidence type="ECO:0000256" key="1">
    <source>
        <dbReference type="SAM" id="MobiDB-lite"/>
    </source>
</evidence>